<dbReference type="AlphaFoldDB" id="A0AAW7Q6W7"/>
<accession>A0AAW7Q6W7</accession>
<organism evidence="1 2">
    <name type="scientific">Aliarcobacter butzleri</name>
    <dbReference type="NCBI Taxonomy" id="28197"/>
    <lineage>
        <taxon>Bacteria</taxon>
        <taxon>Pseudomonadati</taxon>
        <taxon>Campylobacterota</taxon>
        <taxon>Epsilonproteobacteria</taxon>
        <taxon>Campylobacterales</taxon>
        <taxon>Arcobacteraceae</taxon>
        <taxon>Aliarcobacter</taxon>
    </lineage>
</organism>
<dbReference type="RefSeq" id="WP_301343222.1">
    <property type="nucleotide sequence ID" value="NZ_JAQJJC010000016.1"/>
</dbReference>
<gene>
    <name evidence="1" type="ORF">PJV88_09590</name>
</gene>
<name>A0AAW7Q6W7_9BACT</name>
<dbReference type="Proteomes" id="UP001170713">
    <property type="component" value="Unassembled WGS sequence"/>
</dbReference>
<proteinExistence type="predicted"/>
<protein>
    <submittedName>
        <fullName evidence="1">Uncharacterized protein</fullName>
    </submittedName>
</protein>
<evidence type="ECO:0000313" key="1">
    <source>
        <dbReference type="EMBL" id="MDN5114879.1"/>
    </source>
</evidence>
<sequence length="56" mass="6619">MNINELNKEQLNIFIHDYYNSEDSIKKILQKYNINQISTQKIIDILPSLALRLTVL</sequence>
<reference evidence="1" key="2">
    <citation type="submission" date="2023-01" db="EMBL/GenBank/DDBJ databases">
        <authorList>
            <person name="Uljanovas D."/>
        </authorList>
    </citation>
    <scope>NUCLEOTIDE SEQUENCE</scope>
    <source>
        <strain evidence="1">W48</strain>
    </source>
</reference>
<evidence type="ECO:0000313" key="2">
    <source>
        <dbReference type="Proteomes" id="UP001170713"/>
    </source>
</evidence>
<dbReference type="EMBL" id="JAQJJC010000016">
    <property type="protein sequence ID" value="MDN5114879.1"/>
    <property type="molecule type" value="Genomic_DNA"/>
</dbReference>
<reference evidence="1" key="1">
    <citation type="journal article" date="2023" name="Microorganisms">
        <title>Genomic Characterization of Arcobacter butzleri Strains Isolated from Various Sources in Lithuania.</title>
        <authorList>
            <person name="Uljanovas D."/>
            <person name="Golz G."/>
            <person name="Fleischmann S."/>
            <person name="Kudirkiene E."/>
            <person name="Kasetiene N."/>
            <person name="Grineviciene A."/>
            <person name="Tamuleviciene E."/>
            <person name="Aksomaitiene J."/>
            <person name="Alter T."/>
            <person name="Malakauskas M."/>
        </authorList>
    </citation>
    <scope>NUCLEOTIDE SEQUENCE</scope>
    <source>
        <strain evidence="1">W48</strain>
    </source>
</reference>
<comment type="caution">
    <text evidence="1">The sequence shown here is derived from an EMBL/GenBank/DDBJ whole genome shotgun (WGS) entry which is preliminary data.</text>
</comment>